<dbReference type="EMBL" id="CP157485">
    <property type="protein sequence ID" value="XBO48981.1"/>
    <property type="molecule type" value="Genomic_DNA"/>
</dbReference>
<sequence length="668" mass="78256">MNILEKTRHTFELVDQYASHLAEHYLNQTAINVELSGFRFENTLKWENRENLDSGTSGVILFLIEYYKKTKNAQYLIVIDQYIADLLKYCNNHSTHNYSLYTGRGSVIYILIQRYQIDENKSFLNDALNLIVPAKNEFLNSEYTSDYLYDGRAGTLLLICELYRVTQSAFLLDYINQFLFRILSNMKFSVHGAFWSSEEEINLNPSCGFAYGAAGIRYVLHHLNQHTKLPILKSVIDRIDEFINFCWTEEIGNWADFRKDILDEKTLTQYKASYLNDDPDLFLPKDDCSWANGTIGILFSFFDETFEYSTLIKEKLRKAVLLGNVKSDYLKDGLAGLGIYFLQEINAINPDLKEEIINELTNKLSSKPFEIQLKGGLLNGNLGAVYFLLKAVDDTAGSENILRPFYGHDLKVDFTLEFSDLRRNILQKYYPRTISLLETTEPMVFFEYLEALGQEDLTGELKSFKDFMKSIHQLEMEALTKALLSDIFKLETQRIDFFEQNKDSCFKMYIEDFLHHEHALRYFKEPKEWLMNQVLVISDKIKILNTEWSWRFDSNPQRMKKEHMLNFGLSTGKFEYIIQLAGKLEIKEFLQSEDKVILLHQFDHPKPVREAIAATKTYMETPEGKLMVEFLFKTFDDQETNDFFDNFDDIILYKIREWIYNGVLIIKD</sequence>
<name>A0AAU7K977_9SPHI</name>
<accession>A0AAU7K977</accession>
<dbReference type="InterPro" id="IPR007822">
    <property type="entry name" value="LANC-like"/>
</dbReference>
<dbReference type="SMART" id="SM01260">
    <property type="entry name" value="LANC_like"/>
    <property type="match status" value="1"/>
</dbReference>
<dbReference type="Pfam" id="PF05147">
    <property type="entry name" value="LANC_like"/>
    <property type="match status" value="1"/>
</dbReference>
<reference evidence="1" key="1">
    <citation type="submission" date="2024-05" db="EMBL/GenBank/DDBJ databases">
        <authorList>
            <person name="Kim S."/>
            <person name="Heo J."/>
            <person name="Choi H."/>
            <person name="Choi Y."/>
            <person name="Kwon S.-W."/>
            <person name="Kim Y."/>
        </authorList>
    </citation>
    <scope>NUCLEOTIDE SEQUENCE</scope>
    <source>
        <strain evidence="1">KACC 23697</strain>
    </source>
</reference>
<protein>
    <submittedName>
        <fullName evidence="1">Lanthionine synthetase LanC family protein</fullName>
    </submittedName>
</protein>
<dbReference type="SUPFAM" id="SSF158745">
    <property type="entry name" value="LanC-like"/>
    <property type="match status" value="1"/>
</dbReference>
<dbReference type="PRINTS" id="PR01950">
    <property type="entry name" value="LANCSUPER"/>
</dbReference>
<dbReference type="RefSeq" id="WP_406826314.1">
    <property type="nucleotide sequence ID" value="NZ_CP157485.1"/>
</dbReference>
<evidence type="ECO:0000313" key="1">
    <source>
        <dbReference type="EMBL" id="XBO48981.1"/>
    </source>
</evidence>
<dbReference type="GO" id="GO:0031179">
    <property type="term" value="P:peptide modification"/>
    <property type="evidence" value="ECO:0007669"/>
    <property type="project" value="InterPro"/>
</dbReference>
<organism evidence="1">
    <name type="scientific">Pedobacter sp. KACC 23697</name>
    <dbReference type="NCBI Taxonomy" id="3149230"/>
    <lineage>
        <taxon>Bacteria</taxon>
        <taxon>Pseudomonadati</taxon>
        <taxon>Bacteroidota</taxon>
        <taxon>Sphingobacteriia</taxon>
        <taxon>Sphingobacteriales</taxon>
        <taxon>Sphingobacteriaceae</taxon>
        <taxon>Pedobacter</taxon>
    </lineage>
</organism>
<dbReference type="AlphaFoldDB" id="A0AAU7K977"/>
<dbReference type="Gene3D" id="1.50.10.20">
    <property type="match status" value="1"/>
</dbReference>
<gene>
    <name evidence="1" type="ORF">ABEG20_05120</name>
</gene>
<proteinExistence type="predicted"/>